<dbReference type="Pfam" id="PF14771">
    <property type="entry name" value="DUF4476"/>
    <property type="match status" value="1"/>
</dbReference>
<name>A0AA85JNE3_TRIRE</name>
<dbReference type="Proteomes" id="UP000050795">
    <property type="component" value="Unassembled WGS sequence"/>
</dbReference>
<evidence type="ECO:0000313" key="3">
    <source>
        <dbReference type="WBParaSite" id="TREG1_30390.1"/>
    </source>
</evidence>
<dbReference type="PANTHER" id="PTHR14880:SF2">
    <property type="entry name" value="PROLINE AND SERINE-RICH PROTEIN 1"/>
    <property type="match status" value="1"/>
</dbReference>
<sequence length="284" mass="31552">MAKTPLSDSEFERLRRALISETTSVADKFDKLYYSKGYFTGVQAAAILACYKTAPERVQVIKALKKRLCRMTCAEAAEILKVMQLTNHDRIFALDCVKHTLIDHETTEGIEYILKAFIYESDKMKALHILSTVSMHVSRELASGGHQVYAPFGGLYTQSFPGRETLYGPISEQLAVKNHEVKPSLPVTARMNLPESIFRAAPSYAYIGDDNRSWYLGGGRPPLPPPISDSVITGPPKVLGETREDFIQNASVYPGDNPCLSINQVAPEPIGYPTIHKHQETDCC</sequence>
<reference evidence="2" key="1">
    <citation type="submission" date="2022-06" db="EMBL/GenBank/DDBJ databases">
        <authorList>
            <person name="Berger JAMES D."/>
            <person name="Berger JAMES D."/>
        </authorList>
    </citation>
    <scope>NUCLEOTIDE SEQUENCE [LARGE SCALE GENOMIC DNA]</scope>
</reference>
<protein>
    <recommendedName>
        <fullName evidence="1">DUF4476 domain-containing protein</fullName>
    </recommendedName>
</protein>
<proteinExistence type="predicted"/>
<evidence type="ECO:0000259" key="1">
    <source>
        <dbReference type="Pfam" id="PF14771"/>
    </source>
</evidence>
<feature type="domain" description="DUF4476" evidence="1">
    <location>
        <begin position="55"/>
        <end position="129"/>
    </location>
</feature>
<accession>A0AA85JNE3</accession>
<organism evidence="2 4">
    <name type="scientific">Trichobilharzia regenti</name>
    <name type="common">Nasal bird schistosome</name>
    <dbReference type="NCBI Taxonomy" id="157069"/>
    <lineage>
        <taxon>Eukaryota</taxon>
        <taxon>Metazoa</taxon>
        <taxon>Spiralia</taxon>
        <taxon>Lophotrochozoa</taxon>
        <taxon>Platyhelminthes</taxon>
        <taxon>Trematoda</taxon>
        <taxon>Digenea</taxon>
        <taxon>Strigeidida</taxon>
        <taxon>Schistosomatoidea</taxon>
        <taxon>Schistosomatidae</taxon>
        <taxon>Trichobilharzia</taxon>
    </lineage>
</organism>
<dbReference type="WBParaSite" id="TREG1_30390.3">
    <property type="protein sequence ID" value="TREG1_30390.3"/>
    <property type="gene ID" value="TREG1_30390"/>
</dbReference>
<dbReference type="AlphaFoldDB" id="A0AA85JNE3"/>
<evidence type="ECO:0000313" key="4">
    <source>
        <dbReference type="WBParaSite" id="TREG1_30390.2"/>
    </source>
</evidence>
<keyword evidence="2" id="KW-1185">Reference proteome</keyword>
<dbReference type="WBParaSite" id="TREG1_30390.2">
    <property type="protein sequence ID" value="TREG1_30390.2"/>
    <property type="gene ID" value="TREG1_30390"/>
</dbReference>
<evidence type="ECO:0000313" key="2">
    <source>
        <dbReference type="Proteomes" id="UP000050795"/>
    </source>
</evidence>
<dbReference type="InterPro" id="IPR042616">
    <property type="entry name" value="PROSER1"/>
</dbReference>
<reference evidence="3 4" key="2">
    <citation type="submission" date="2023-11" db="UniProtKB">
        <authorList>
            <consortium name="WormBaseParasite"/>
        </authorList>
    </citation>
    <scope>IDENTIFICATION</scope>
</reference>
<dbReference type="PANTHER" id="PTHR14880">
    <property type="entry name" value="PROLINE AND SERINE-RICH PROTEIN 1"/>
    <property type="match status" value="1"/>
</dbReference>
<dbReference type="WBParaSite" id="TREG1_30390.1">
    <property type="protein sequence ID" value="TREG1_30390.1"/>
    <property type="gene ID" value="TREG1_30390"/>
</dbReference>
<dbReference type="InterPro" id="IPR028011">
    <property type="entry name" value="DUF4476"/>
</dbReference>